<feature type="compositionally biased region" description="Low complexity" evidence="4">
    <location>
        <begin position="1416"/>
        <end position="1434"/>
    </location>
</feature>
<feature type="compositionally biased region" description="Polar residues" evidence="4">
    <location>
        <begin position="320"/>
        <end position="331"/>
    </location>
</feature>
<feature type="coiled-coil region" evidence="3">
    <location>
        <begin position="1727"/>
        <end position="1754"/>
    </location>
</feature>
<comment type="similarity">
    <text evidence="1">Belongs to the Nav/unc-53 family.</text>
</comment>
<feature type="compositionally biased region" description="Basic and acidic residues" evidence="4">
    <location>
        <begin position="277"/>
        <end position="295"/>
    </location>
</feature>
<evidence type="ECO:0000256" key="4">
    <source>
        <dbReference type="SAM" id="MobiDB-lite"/>
    </source>
</evidence>
<dbReference type="Pfam" id="PF23092">
    <property type="entry name" value="Ubiquitin_6"/>
    <property type="match status" value="1"/>
</dbReference>
<feature type="region of interest" description="Disordered" evidence="4">
    <location>
        <begin position="131"/>
        <end position="463"/>
    </location>
</feature>
<feature type="compositionally biased region" description="Gly residues" evidence="4">
    <location>
        <begin position="987"/>
        <end position="999"/>
    </location>
</feature>
<feature type="compositionally biased region" description="Polar residues" evidence="4">
    <location>
        <begin position="1140"/>
        <end position="1149"/>
    </location>
</feature>
<feature type="compositionally biased region" description="Low complexity" evidence="4">
    <location>
        <begin position="297"/>
        <end position="313"/>
    </location>
</feature>
<dbReference type="CTD" id="35277"/>
<dbReference type="SMART" id="SM00382">
    <property type="entry name" value="AAA"/>
    <property type="match status" value="1"/>
</dbReference>
<feature type="compositionally biased region" description="Polar residues" evidence="4">
    <location>
        <begin position="551"/>
        <end position="570"/>
    </location>
</feature>
<feature type="region of interest" description="Disordered" evidence="4">
    <location>
        <begin position="1413"/>
        <end position="1442"/>
    </location>
</feature>
<accession>A0A6P8LSD9</accession>
<feature type="compositionally biased region" description="Polar residues" evidence="4">
    <location>
        <begin position="227"/>
        <end position="236"/>
    </location>
</feature>
<dbReference type="Pfam" id="PF00307">
    <property type="entry name" value="CH"/>
    <property type="match status" value="1"/>
</dbReference>
<dbReference type="GeneID" id="117206179"/>
<organism evidence="6 7">
    <name type="scientific">Bombus bifarius</name>
    <dbReference type="NCBI Taxonomy" id="103933"/>
    <lineage>
        <taxon>Eukaryota</taxon>
        <taxon>Metazoa</taxon>
        <taxon>Ecdysozoa</taxon>
        <taxon>Arthropoda</taxon>
        <taxon>Hexapoda</taxon>
        <taxon>Insecta</taxon>
        <taxon>Pterygota</taxon>
        <taxon>Neoptera</taxon>
        <taxon>Endopterygota</taxon>
        <taxon>Hymenoptera</taxon>
        <taxon>Apocrita</taxon>
        <taxon>Aculeata</taxon>
        <taxon>Apoidea</taxon>
        <taxon>Anthophila</taxon>
        <taxon>Apidae</taxon>
        <taxon>Bombus</taxon>
        <taxon>Pyrobombus</taxon>
    </lineage>
</organism>
<feature type="compositionally biased region" description="Basic and acidic residues" evidence="4">
    <location>
        <begin position="576"/>
        <end position="587"/>
    </location>
</feature>
<dbReference type="CDD" id="cd21212">
    <property type="entry name" value="CH_NAV2-like"/>
    <property type="match status" value="1"/>
</dbReference>
<dbReference type="PROSITE" id="PS50021">
    <property type="entry name" value="CH"/>
    <property type="match status" value="1"/>
</dbReference>
<feature type="region of interest" description="Disordered" evidence="4">
    <location>
        <begin position="1336"/>
        <end position="1355"/>
    </location>
</feature>
<evidence type="ECO:0000313" key="6">
    <source>
        <dbReference type="Proteomes" id="UP000515164"/>
    </source>
</evidence>
<dbReference type="InterPro" id="IPR057568">
    <property type="entry name" value="CortBP2_NAV1-like_AAA_lid"/>
</dbReference>
<feature type="region of interest" description="Disordered" evidence="4">
    <location>
        <begin position="1020"/>
        <end position="1211"/>
    </location>
</feature>
<feature type="compositionally biased region" description="Low complexity" evidence="4">
    <location>
        <begin position="1756"/>
        <end position="1769"/>
    </location>
</feature>
<dbReference type="InterPro" id="IPR001715">
    <property type="entry name" value="CH_dom"/>
</dbReference>
<feature type="region of interest" description="Disordered" evidence="4">
    <location>
        <begin position="1805"/>
        <end position="1824"/>
    </location>
</feature>
<feature type="compositionally biased region" description="Low complexity" evidence="4">
    <location>
        <begin position="1112"/>
        <end position="1125"/>
    </location>
</feature>
<feature type="compositionally biased region" description="Low complexity" evidence="4">
    <location>
        <begin position="237"/>
        <end position="248"/>
    </location>
</feature>
<feature type="region of interest" description="Disordered" evidence="4">
    <location>
        <begin position="1755"/>
        <end position="1774"/>
    </location>
</feature>
<name>A0A6P8LSD9_9HYME</name>
<dbReference type="InterPro" id="IPR057126">
    <property type="entry name" value="NAV1-like_ubiquitin-like"/>
</dbReference>
<dbReference type="Proteomes" id="UP000515164">
    <property type="component" value="Unplaced"/>
</dbReference>
<evidence type="ECO:0000259" key="5">
    <source>
        <dbReference type="PROSITE" id="PS50021"/>
    </source>
</evidence>
<feature type="region of interest" description="Disordered" evidence="4">
    <location>
        <begin position="622"/>
        <end position="692"/>
    </location>
</feature>
<dbReference type="Gene3D" id="3.40.50.300">
    <property type="entry name" value="P-loop containing nucleotide triphosphate hydrolases"/>
    <property type="match status" value="1"/>
</dbReference>
<evidence type="ECO:0000256" key="3">
    <source>
        <dbReference type="SAM" id="Coils"/>
    </source>
</evidence>
<dbReference type="SMART" id="SM00033">
    <property type="entry name" value="CH"/>
    <property type="match status" value="1"/>
</dbReference>
<dbReference type="InterPro" id="IPR036872">
    <property type="entry name" value="CH_dom_sf"/>
</dbReference>
<gene>
    <name evidence="7" type="primary">LOC117206179</name>
</gene>
<dbReference type="Gene3D" id="1.10.418.10">
    <property type="entry name" value="Calponin-like domain"/>
    <property type="match status" value="1"/>
</dbReference>
<feature type="region of interest" description="Disordered" evidence="4">
    <location>
        <begin position="969"/>
        <end position="1008"/>
    </location>
</feature>
<feature type="region of interest" description="Disordered" evidence="4">
    <location>
        <begin position="2296"/>
        <end position="2336"/>
    </location>
</feature>
<dbReference type="SUPFAM" id="SSF47576">
    <property type="entry name" value="Calponin-homology domain, CH-domain"/>
    <property type="match status" value="1"/>
</dbReference>
<dbReference type="InterPro" id="IPR003593">
    <property type="entry name" value="AAA+_ATPase"/>
</dbReference>
<feature type="compositionally biased region" description="Polar residues" evidence="4">
    <location>
        <begin position="1033"/>
        <end position="1050"/>
    </location>
</feature>
<feature type="region of interest" description="Disordered" evidence="4">
    <location>
        <begin position="1620"/>
        <end position="1696"/>
    </location>
</feature>
<sequence>MSLQAQAQAQRSARYSPQETIKIYTDWANYYLERGGCKRRVTDLQSDLCDGVLLADLVEAVTNQKVIDVNRKPRNAQQMVENVSLCVGALRALGADVGSVNPGELAAGSTLWPVLALLFALSRYKQRAKQLQDMPRLPSPYNKQSAVGGAGGGPGAGTTSIPLPATVAATRRCPPDKVRPAPTPTHQSQLGGLKHGNGGIGSASSSRSTSPSQQQSPQSGLSFIPQPRNQNSTNRQPAATTPSPRTSTVGKPSGVRTAQQSPYATTGAPTQQNKNSVLDKFKLFNNKEKNQDRGKASSGVSKRTSSSSGFSSARSEHSDSSTSLCDQSKLQVESPKSRALKSKLQSTKPAKQASPKTVRKEQSKAQSKIARTKGAPDKLVGYNPPLEDVKPTSKIGGVGAKPAVDKKSSNLHDLLKQQPSSQLQKPNPSVLMPPKQIAPQDAKNFGSLKNDSSKQSPRPKMELPAKIPDTKVHLQNMKVPPNGLNKDVLAQKVLLSNTNGMIKQTEHEEIVITNENSSTIDHTLSMNQANLCDQKSTVEKQKEIGENVLTNNQAAPVENSNPSKQQNTSLPVKARIPNEVHETERINGKQTPPVSPRNSPETPMDVKMASIQENPAAAATTHVNVPPHGQVSNALNFGANKQPPVLNSPLQGSTLGASGSPGSSIPKPTALVKGTSKPPKENNMPGAPTPTKLKADALHRKLDPNTVAMVSPMPSISDLMSESSHSNSNSTGQSNSSDSSVIYRPSSESGSEIKTIPNRKIDTTFEQMEKVLSESSTCGGGSMGDDEAEMTVKPMQPLLRGYTPGARALQTLPSRTTARQYTILHSSSHHHVGHDYADIDVASGYLSDGEVLRGGMTVGSRTISDLCDGYMSEGGASLYARRINPSYGHDHERYVGGSRRELSGVKELVTSRRVQKRPSANVVRSDGGCIGSSPGSGSVIAGGLLGGCSGGNDALAELTIEDLASIPAGNHTSANHTGHSSHHKRVPGGGGVIVGGGGNSATPQGAQQGSNLVYRVVSSRHPGHHPHVKKSDSSQQTDNSAFKHQQQPGLNSSTNSSSNSQQWKKYIEAGAARDRERDKEAAPPSPNPSRRSQEKHRKQAMAEYANGEKPQKVSSGTSTSGSSKVRGVPQSFGYVKRHSAGTSPSPNGVQNGGKDSTRTAQVSAVPRTKVKVSGGTQTCTTELQANSSTSNQGHHYKSYSLTGPSASQLSQSVRDRLMLGSQSLPKPGSPEFTALFASAHHRERGSGAGPTATSFSPRVLKPSDGSLSDTCSNYAAPDLQGYYTPNSPYTTSWMRHSNTYTPSGRSQGMGLCEADSVESLGSHRASLTHARLLIHQRDSTGSPAPPRLNRSNSISHLRDRTFPRSTKSEKMYPSMLARGSGASSSVGEEVGVGIGMGVGVEPYYSVPVGSTGCTGQHWSQPTSPTPTHTSRQPPNLYQHVHKDDDIHGSSVSLVSTASSLYSSAEEKQAHELRKLRRELVDAQEKVHSLTSQLSTNAHVVSAFEQSLSNMTQRLQQLTATAEKKDSELQELRETIERLRKQSAEAGLNNGPPANNGRRHTLGDSDSGTTGCTGNSNHQGASMARQLSADSVTSLNSLSSACSASSHHKKKGWLRSSFSKAFSRSRKNRHGSVSDAEDCKESASGDLSAPNSPRLPSASKHDSSRAQGTRSNGQKSPEVENPLTGSKSSSALYKKEDEDVVELKKQLREKDLVLTDIRLEALSSAHQLESLKDTVIKMRNEMLNLKQNNERLQRLVTSKSLTSSQSSLPSDPDRRFSMTEVASTVAALSNGDTSTTADQLEDLNVPEHPVVPSTTSTTGEPTLEQDTDGKRINVAIYLGSEKNFNYNLVTGSTSDGSIGEPPHCIIASVCISNKTTWDSLDSTVRRCFKEYVSRVDPVTNLGLGVECVAAYHLGEASRCTTDSQHPELLPCGYLIGHVKTIYLVLSGYSWLAVDTLIPRSIVQRLISLLTEHRRVILCGPSGTGKSYLAGKLAHALVDADNDTKDATAVATFNVDHKSSKELRQYLAHIAERCDSNAADELPRVIILENLQHAASLGELFSGLLGTRHSSCPAIIGTMSQATCSTTNLQLHHNFRWVLCANHMEPVKGFLGRYLRRKLLEHELRECGGTRNAEMAAVVEWLPRVWLHLNKFLETHSSSDVTIGPRLFLSCPMEVTGSQVWFTDLWNYSVVPYLVEAVREGLTLYGRRVSGNGNGDSSWEDPAQFITSSYPWISTHAVHGGSDALLRLRPEDVGYDVVTSGHTSGVGASSVKSLGSTHSDTEGDPLLNMLMRLQEAANYSSPHSNDSDSVTSLDSSHTRQSEDLSSSTSSSRGVESAL</sequence>
<keyword evidence="6" id="KW-1185">Reference proteome</keyword>
<feature type="compositionally biased region" description="Basic and acidic residues" evidence="4">
    <location>
        <begin position="403"/>
        <end position="415"/>
    </location>
</feature>
<feature type="region of interest" description="Disordered" evidence="4">
    <location>
        <begin position="2261"/>
        <end position="2282"/>
    </location>
</feature>
<feature type="compositionally biased region" description="Polar residues" evidence="4">
    <location>
        <begin position="588"/>
        <end position="601"/>
    </location>
</feature>
<feature type="compositionally biased region" description="Polar residues" evidence="4">
    <location>
        <begin position="447"/>
        <end position="456"/>
    </location>
</feature>
<dbReference type="FunFam" id="3.40.50.300:FF:001111">
    <property type="entry name" value="neuron navigator 2 isoform X3"/>
    <property type="match status" value="1"/>
</dbReference>
<feature type="compositionally biased region" description="Polar residues" evidence="4">
    <location>
        <begin position="648"/>
        <end position="663"/>
    </location>
</feature>
<proteinExistence type="inferred from homology"/>
<evidence type="ECO:0000313" key="7">
    <source>
        <dbReference type="RefSeq" id="XP_033301184.1"/>
    </source>
</evidence>
<reference evidence="7" key="1">
    <citation type="submission" date="2025-08" db="UniProtKB">
        <authorList>
            <consortium name="RefSeq"/>
        </authorList>
    </citation>
    <scope>IDENTIFICATION</scope>
    <source>
        <tissue evidence="7">Muscle</tissue>
    </source>
</reference>
<feature type="compositionally biased region" description="Low complexity" evidence="4">
    <location>
        <begin position="721"/>
        <end position="740"/>
    </location>
</feature>
<dbReference type="InterPro" id="IPR039041">
    <property type="entry name" value="Nav/unc-53"/>
</dbReference>
<dbReference type="RefSeq" id="XP_033301184.1">
    <property type="nucleotide sequence ID" value="XM_033445293.1"/>
</dbReference>
<dbReference type="SUPFAM" id="SSF52540">
    <property type="entry name" value="P-loop containing nucleoside triphosphate hydrolases"/>
    <property type="match status" value="1"/>
</dbReference>
<feature type="region of interest" description="Disordered" evidence="4">
    <location>
        <begin position="1542"/>
        <end position="1587"/>
    </location>
</feature>
<dbReference type="Pfam" id="PF25408">
    <property type="entry name" value="AAA_lid_NAV1"/>
    <property type="match status" value="1"/>
</dbReference>
<feature type="region of interest" description="Disordered" evidence="4">
    <location>
        <begin position="708"/>
        <end position="759"/>
    </location>
</feature>
<dbReference type="InterPro" id="IPR027417">
    <property type="entry name" value="P-loop_NTPase"/>
</dbReference>
<feature type="compositionally biased region" description="Polar residues" evidence="4">
    <location>
        <begin position="2261"/>
        <end position="2276"/>
    </location>
</feature>
<feature type="compositionally biased region" description="Polar residues" evidence="4">
    <location>
        <begin position="256"/>
        <end position="276"/>
    </location>
</feature>
<feature type="compositionally biased region" description="Low complexity" evidence="4">
    <location>
        <begin position="202"/>
        <end position="222"/>
    </location>
</feature>
<feature type="domain" description="Calponin-homology (CH)" evidence="5">
    <location>
        <begin position="18"/>
        <end position="126"/>
    </location>
</feature>
<evidence type="ECO:0000256" key="1">
    <source>
        <dbReference type="ARBA" id="ARBA00006255"/>
    </source>
</evidence>
<feature type="compositionally biased region" description="Polar residues" evidence="4">
    <location>
        <begin position="2296"/>
        <end position="2313"/>
    </location>
</feature>
<feature type="compositionally biased region" description="Low complexity" evidence="4">
    <location>
        <begin position="1051"/>
        <end position="1060"/>
    </location>
</feature>
<feature type="compositionally biased region" description="Polar residues" evidence="4">
    <location>
        <begin position="1174"/>
        <end position="1211"/>
    </location>
</feature>
<feature type="compositionally biased region" description="Low complexity" evidence="4">
    <location>
        <begin position="416"/>
        <end position="429"/>
    </location>
</feature>
<feature type="compositionally biased region" description="Basic and acidic residues" evidence="4">
    <location>
        <begin position="1065"/>
        <end position="1081"/>
    </location>
</feature>
<dbReference type="GO" id="GO:0022008">
    <property type="term" value="P:neurogenesis"/>
    <property type="evidence" value="ECO:0007669"/>
    <property type="project" value="InterPro"/>
</dbReference>
<feature type="compositionally biased region" description="Polar residues" evidence="4">
    <location>
        <begin position="1664"/>
        <end position="1674"/>
    </location>
</feature>
<feature type="compositionally biased region" description="Low complexity" evidence="4">
    <location>
        <begin position="1563"/>
        <end position="1573"/>
    </location>
</feature>
<evidence type="ECO:0000256" key="2">
    <source>
        <dbReference type="ARBA" id="ARBA00023054"/>
    </source>
</evidence>
<feature type="region of interest" description="Disordered" evidence="4">
    <location>
        <begin position="551"/>
        <end position="604"/>
    </location>
</feature>
<protein>
    <submittedName>
        <fullName evidence="7">Protein sickie isoform X5</fullName>
    </submittedName>
</protein>
<dbReference type="PANTHER" id="PTHR12784:SF28">
    <property type="entry name" value="PROTEIN SICKIE"/>
    <property type="match status" value="1"/>
</dbReference>
<feature type="compositionally biased region" description="Low complexity" evidence="4">
    <location>
        <begin position="1545"/>
        <end position="1555"/>
    </location>
</feature>
<dbReference type="PANTHER" id="PTHR12784">
    <property type="entry name" value="STEERIN"/>
    <property type="match status" value="1"/>
</dbReference>
<keyword evidence="2 3" id="KW-0175">Coiled coil</keyword>